<dbReference type="OrthoDB" id="10398214at2759"/>
<feature type="compositionally biased region" description="Basic and acidic residues" evidence="1">
    <location>
        <begin position="275"/>
        <end position="287"/>
    </location>
</feature>
<proteinExistence type="predicted"/>
<reference evidence="2 3" key="1">
    <citation type="submission" date="2011-08" db="EMBL/GenBank/DDBJ databases">
        <title>The Genome Sequence of Plasmodium vivax Mauritania I.</title>
        <authorList>
            <consortium name="The Broad Institute Genome Sequencing Platform"/>
            <consortium name="The Broad Institute Genome Sequencing Center for Infectious Disease"/>
            <person name="Neafsey D."/>
            <person name="Carlton J."/>
            <person name="Barnwell J."/>
            <person name="Collins W."/>
            <person name="Escalante A."/>
            <person name="Mullikin J."/>
            <person name="Saul A."/>
            <person name="Guigo R."/>
            <person name="Camara F."/>
            <person name="Young S.K."/>
            <person name="Zeng Q."/>
            <person name="Gargeya S."/>
            <person name="Fitzgerald M."/>
            <person name="Haas B."/>
            <person name="Abouelleil A."/>
            <person name="Alvarado L."/>
            <person name="Arachchi H.M."/>
            <person name="Berlin A."/>
            <person name="Brown A."/>
            <person name="Chapman S.B."/>
            <person name="Chen Z."/>
            <person name="Dunbar C."/>
            <person name="Freedman E."/>
            <person name="Gearin G."/>
            <person name="Gellesch M."/>
            <person name="Goldberg J."/>
            <person name="Griggs A."/>
            <person name="Gujja S."/>
            <person name="Heiman D."/>
            <person name="Howarth C."/>
            <person name="Larson L."/>
            <person name="Lui A."/>
            <person name="MacDonald P.J.P."/>
            <person name="Montmayeur A."/>
            <person name="Murphy C."/>
            <person name="Neiman D."/>
            <person name="Pearson M."/>
            <person name="Priest M."/>
            <person name="Roberts A."/>
            <person name="Saif S."/>
            <person name="Shea T."/>
            <person name="Shenoy N."/>
            <person name="Sisk P."/>
            <person name="Stolte C."/>
            <person name="Sykes S."/>
            <person name="Wortman J."/>
            <person name="Nusbaum C."/>
            <person name="Birren B."/>
        </authorList>
    </citation>
    <scope>NUCLEOTIDE SEQUENCE [LARGE SCALE GENOMIC DNA]</scope>
    <source>
        <strain evidence="2 3">Mauritania I</strain>
    </source>
</reference>
<name>A0A0J9TJX9_PLAVI</name>
<evidence type="ECO:0000256" key="1">
    <source>
        <dbReference type="SAM" id="MobiDB-lite"/>
    </source>
</evidence>
<organism evidence="2 3">
    <name type="scientific">Plasmodium vivax Mauritania I</name>
    <dbReference type="NCBI Taxonomy" id="1035515"/>
    <lineage>
        <taxon>Eukaryota</taxon>
        <taxon>Sar</taxon>
        <taxon>Alveolata</taxon>
        <taxon>Apicomplexa</taxon>
        <taxon>Aconoidasida</taxon>
        <taxon>Haemosporida</taxon>
        <taxon>Plasmodiidae</taxon>
        <taxon>Plasmodium</taxon>
        <taxon>Plasmodium (Plasmodium)</taxon>
    </lineage>
</organism>
<evidence type="ECO:0000313" key="2">
    <source>
        <dbReference type="EMBL" id="KMZ95067.1"/>
    </source>
</evidence>
<dbReference type="Pfam" id="PF05795">
    <property type="entry name" value="Plasmodium_Vir"/>
    <property type="match status" value="1"/>
</dbReference>
<feature type="compositionally biased region" description="Polar residues" evidence="1">
    <location>
        <begin position="248"/>
        <end position="261"/>
    </location>
</feature>
<protein>
    <recommendedName>
        <fullName evidence="4">VIR protein</fullName>
    </recommendedName>
</protein>
<sequence length="454" mass="52788">MDIFFIQALTFDEYDKLIEKFGKVKTFSSETVKLNDILQEAEITEDIKTKYLSAFKLLLKHIHDDGLFYRGNNQEACKYINYILYKEVQHEIKRSYDKDLIKIFHKFLEAYGKKRSMQNRCISNIYSIEDQTYNKINGLYEVYDKYKKCYLFKKDTVHYGCTLFDDFFASYDKYMRETQSKSLEFNKILENIEKHAKNAVLLYRLGCNNYRTDPRSPKLFKPDPVPKPETHNEVQMRQTRLQSEESTSHSGTHGRTNNAQSPLLKDISISETEQQNERRDEGDSANDIHSETLDHRANFVHITNDIHRGSLHEETKDTHIRGNEEKTQMLLRSQTPFRNFHSSERSLYSRHHGHEEEQPFSNEVEMSPPSVMSTITGVFRSVEPAPILGVSGGMGALFLLFKYTPVGTFFGGRRRRNHLIHSGFPGAYPGFAGFEEHYDANFGPGPINISYQAE</sequence>
<dbReference type="EMBL" id="KQ235003">
    <property type="protein sequence ID" value="KMZ95067.1"/>
    <property type="molecule type" value="Genomic_DNA"/>
</dbReference>
<feature type="region of interest" description="Disordered" evidence="1">
    <location>
        <begin position="214"/>
        <end position="287"/>
    </location>
</feature>
<evidence type="ECO:0008006" key="4">
    <source>
        <dbReference type="Google" id="ProtNLM"/>
    </source>
</evidence>
<dbReference type="InterPro" id="IPR008780">
    <property type="entry name" value="Plasmodium_Vir"/>
</dbReference>
<dbReference type="AlphaFoldDB" id="A0A0J9TJX9"/>
<feature type="compositionally biased region" description="Basic and acidic residues" evidence="1">
    <location>
        <begin position="214"/>
        <end position="234"/>
    </location>
</feature>
<dbReference type="Proteomes" id="UP000053776">
    <property type="component" value="Unassembled WGS sequence"/>
</dbReference>
<accession>A0A0J9TJX9</accession>
<gene>
    <name evidence="2" type="ORF">PVMG_05594</name>
</gene>
<evidence type="ECO:0000313" key="3">
    <source>
        <dbReference type="Proteomes" id="UP000053776"/>
    </source>
</evidence>